<feature type="transmembrane region" description="Helical" evidence="9">
    <location>
        <begin position="388"/>
        <end position="410"/>
    </location>
</feature>
<keyword evidence="4 7" id="KW-0812">Transmembrane</keyword>
<proteinExistence type="inferred from homology"/>
<dbReference type="NCBIfam" id="NF009309">
    <property type="entry name" value="PRK12666.1"/>
    <property type="match status" value="1"/>
</dbReference>
<sequence>MMNTLLNFWHTNTPIISILIPAFAGFFLLLLGNPSANDLPNEKRHKFRRLISFIATIAGFLTAVSYVVQASHGQITVYELSEWSAPFGIVLVLDRLSAFMLLLTYLLALPILWFASSDWDLRGRYFHALLQFLLMGLCGAFLTGDLFNLFVFFEVLLMSSYVLLVYGQGKARFQLAIHYVVINLFASAIFLISLGLIYASVGSLNMADVARLIPTLHADQRQLATAGAYLLFTVFAIKAAVLPLGFWLPKTYAVASTPVAALFTLMTKVGIYAILRVNSVLFIDEQYTPLFNLLLVLGLIGSVYGVIGAIGAIRLRRFAGFMILSSLGTICIALGIDRPTSWTASIYYLFHSTIVGAAFYLLCGWITAQRGEFKDHLRIAPRMKQDKLLSACFFLIALMMSGLPPFSGFLGKVLILQSTAGYPFQLGIIITILVVSLLSILAFVKAGFVIFWRSTDPEQDPIKEDYRAYQALPTRAPKRYDITLYFFLLLLILYAVFTQPIHNYLSGATADLSQQQIYQDAILKKDPRGNVISVEPFDPKNIPETKYAGENLDPNAYLIPSIISEKTLQGDHISLYKKEQIEKQHQQMAQPKTEITPVQDSGAKLQQMEP</sequence>
<dbReference type="Proteomes" id="UP000243463">
    <property type="component" value="Unassembled WGS sequence"/>
</dbReference>
<keyword evidence="6 9" id="KW-0472">Membrane</keyword>
<feature type="transmembrane region" description="Helical" evidence="9">
    <location>
        <begin position="260"/>
        <end position="283"/>
    </location>
</feature>
<evidence type="ECO:0000256" key="9">
    <source>
        <dbReference type="SAM" id="Phobius"/>
    </source>
</evidence>
<dbReference type="GO" id="GO:0008137">
    <property type="term" value="F:NADH dehydrogenase (ubiquinone) activity"/>
    <property type="evidence" value="ECO:0007669"/>
    <property type="project" value="InterPro"/>
</dbReference>
<evidence type="ECO:0000256" key="1">
    <source>
        <dbReference type="ARBA" id="ARBA00004651"/>
    </source>
</evidence>
<evidence type="ECO:0000313" key="12">
    <source>
        <dbReference type="Proteomes" id="UP000243463"/>
    </source>
</evidence>
<dbReference type="GO" id="GO:0005886">
    <property type="term" value="C:plasma membrane"/>
    <property type="evidence" value="ECO:0007669"/>
    <property type="project" value="UniProtKB-SubCell"/>
</dbReference>
<feature type="region of interest" description="Disordered" evidence="8">
    <location>
        <begin position="582"/>
        <end position="610"/>
    </location>
</feature>
<dbReference type="GO" id="GO:0042773">
    <property type="term" value="P:ATP synthesis coupled electron transport"/>
    <property type="evidence" value="ECO:0007669"/>
    <property type="project" value="InterPro"/>
</dbReference>
<comment type="similarity">
    <text evidence="2">Belongs to the CPA3 antiporters (TC 2.A.63) subunit D family.</text>
</comment>
<evidence type="ECO:0000313" key="11">
    <source>
        <dbReference type="EMBL" id="SNQ29782.1"/>
    </source>
</evidence>
<keyword evidence="12" id="KW-1185">Reference proteome</keyword>
<evidence type="ECO:0000256" key="6">
    <source>
        <dbReference type="ARBA" id="ARBA00023136"/>
    </source>
</evidence>
<evidence type="ECO:0000256" key="3">
    <source>
        <dbReference type="ARBA" id="ARBA00022475"/>
    </source>
</evidence>
<dbReference type="PRINTS" id="PR01437">
    <property type="entry name" value="NUOXDRDTASE4"/>
</dbReference>
<feature type="transmembrane region" description="Helical" evidence="9">
    <location>
        <begin position="422"/>
        <end position="444"/>
    </location>
</feature>
<feature type="transmembrane region" description="Helical" evidence="9">
    <location>
        <begin position="125"/>
        <end position="143"/>
    </location>
</feature>
<accession>A0A217EHJ7</accession>
<organism evidence="11 12">
    <name type="scientific">Acinetobacter apis</name>
    <dbReference type="NCBI Taxonomy" id="1229165"/>
    <lineage>
        <taxon>Bacteria</taxon>
        <taxon>Pseudomonadati</taxon>
        <taxon>Pseudomonadota</taxon>
        <taxon>Gammaproteobacteria</taxon>
        <taxon>Moraxellales</taxon>
        <taxon>Moraxellaceae</taxon>
        <taxon>Acinetobacter</taxon>
    </lineage>
</organism>
<dbReference type="PANTHER" id="PTHR42703:SF1">
    <property type="entry name" value="NA(+)_H(+) ANTIPORTER SUBUNIT D1"/>
    <property type="match status" value="1"/>
</dbReference>
<comment type="subcellular location">
    <subcellularLocation>
        <location evidence="1">Cell membrane</location>
        <topology evidence="1">Multi-pass membrane protein</topology>
    </subcellularLocation>
    <subcellularLocation>
        <location evidence="7">Membrane</location>
        <topology evidence="7">Multi-pass membrane protein</topology>
    </subcellularLocation>
</comment>
<reference evidence="12" key="1">
    <citation type="submission" date="2017-06" db="EMBL/GenBank/DDBJ databases">
        <authorList>
            <person name="Varghese N."/>
            <person name="Submissions S."/>
        </authorList>
    </citation>
    <scope>NUCLEOTIDE SEQUENCE [LARGE SCALE GENOMIC DNA]</scope>
    <source>
        <strain evidence="12">ANC 5114</strain>
    </source>
</reference>
<dbReference type="Pfam" id="PF00361">
    <property type="entry name" value="Proton_antipo_M"/>
    <property type="match status" value="1"/>
</dbReference>
<dbReference type="PANTHER" id="PTHR42703">
    <property type="entry name" value="NADH DEHYDROGENASE"/>
    <property type="match status" value="1"/>
</dbReference>
<evidence type="ECO:0000256" key="2">
    <source>
        <dbReference type="ARBA" id="ARBA00005346"/>
    </source>
</evidence>
<evidence type="ECO:0000256" key="7">
    <source>
        <dbReference type="RuleBase" id="RU000320"/>
    </source>
</evidence>
<protein>
    <submittedName>
        <fullName evidence="11">Multisubunit potassium/proton antiporter, PhaD subunit</fullName>
    </submittedName>
</protein>
<feature type="transmembrane region" description="Helical" evidence="9">
    <location>
        <begin position="480"/>
        <end position="497"/>
    </location>
</feature>
<dbReference type="InterPro" id="IPR003918">
    <property type="entry name" value="NADH_UbQ_OxRdtase"/>
</dbReference>
<evidence type="ECO:0000256" key="5">
    <source>
        <dbReference type="ARBA" id="ARBA00022989"/>
    </source>
</evidence>
<dbReference type="EMBL" id="FZLN01000003">
    <property type="protein sequence ID" value="SNQ29782.1"/>
    <property type="molecule type" value="Genomic_DNA"/>
</dbReference>
<feature type="transmembrane region" description="Helical" evidence="9">
    <location>
        <begin position="348"/>
        <end position="368"/>
    </location>
</feature>
<evidence type="ECO:0000256" key="4">
    <source>
        <dbReference type="ARBA" id="ARBA00022692"/>
    </source>
</evidence>
<feature type="transmembrane region" description="Helical" evidence="9">
    <location>
        <begin position="289"/>
        <end position="311"/>
    </location>
</feature>
<keyword evidence="5 9" id="KW-1133">Transmembrane helix</keyword>
<name>A0A217EHJ7_9GAMM</name>
<keyword evidence="3" id="KW-1003">Cell membrane</keyword>
<dbReference type="AlphaFoldDB" id="A0A217EHJ7"/>
<evidence type="ECO:0000256" key="8">
    <source>
        <dbReference type="SAM" id="MobiDB-lite"/>
    </source>
</evidence>
<feature type="transmembrane region" description="Helical" evidence="9">
    <location>
        <begin position="149"/>
        <end position="167"/>
    </location>
</feature>
<dbReference type="InterPro" id="IPR050586">
    <property type="entry name" value="CPA3_Na-H_Antiporter_D"/>
</dbReference>
<feature type="transmembrane region" description="Helical" evidence="9">
    <location>
        <begin position="88"/>
        <end position="113"/>
    </location>
</feature>
<feature type="transmembrane region" description="Helical" evidence="9">
    <location>
        <begin position="226"/>
        <end position="248"/>
    </location>
</feature>
<feature type="transmembrane region" description="Helical" evidence="9">
    <location>
        <begin position="12"/>
        <end position="30"/>
    </location>
</feature>
<feature type="transmembrane region" description="Helical" evidence="9">
    <location>
        <begin position="179"/>
        <end position="201"/>
    </location>
</feature>
<dbReference type="InterPro" id="IPR001750">
    <property type="entry name" value="ND/Mrp_TM"/>
</dbReference>
<feature type="domain" description="NADH:quinone oxidoreductase/Mrp antiporter transmembrane" evidence="10">
    <location>
        <begin position="144"/>
        <end position="430"/>
    </location>
</feature>
<evidence type="ECO:0000259" key="10">
    <source>
        <dbReference type="Pfam" id="PF00361"/>
    </source>
</evidence>
<feature type="transmembrane region" description="Helical" evidence="9">
    <location>
        <begin position="318"/>
        <end position="336"/>
    </location>
</feature>
<feature type="transmembrane region" description="Helical" evidence="9">
    <location>
        <begin position="50"/>
        <end position="68"/>
    </location>
</feature>
<gene>
    <name evidence="11" type="ORF">SAMN05444584_1753</name>
</gene>